<dbReference type="Proteomes" id="UP000245609">
    <property type="component" value="Unassembled WGS sequence"/>
</dbReference>
<dbReference type="OrthoDB" id="2430277at2759"/>
<proteinExistence type="predicted"/>
<gene>
    <name evidence="3" type="ORF">BB560_002969</name>
</gene>
<dbReference type="PROSITE" id="PS51082">
    <property type="entry name" value="WH2"/>
    <property type="match status" value="1"/>
</dbReference>
<dbReference type="AlphaFoldDB" id="A0A2T9ZD96"/>
<evidence type="ECO:0000313" key="4">
    <source>
        <dbReference type="Proteomes" id="UP000245609"/>
    </source>
</evidence>
<dbReference type="InterPro" id="IPR003124">
    <property type="entry name" value="WH2_dom"/>
</dbReference>
<feature type="region of interest" description="Disordered" evidence="1">
    <location>
        <begin position="13"/>
        <end position="215"/>
    </location>
</feature>
<evidence type="ECO:0000259" key="2">
    <source>
        <dbReference type="PROSITE" id="PS51082"/>
    </source>
</evidence>
<feature type="compositionally biased region" description="Basic residues" evidence="1">
    <location>
        <begin position="168"/>
        <end position="182"/>
    </location>
</feature>
<dbReference type="SMART" id="SM00246">
    <property type="entry name" value="WH2"/>
    <property type="match status" value="1"/>
</dbReference>
<sequence>MDRSALLQQIQKGAKLKKTVTNDRSAPQTAGRVVDPNNPGASPAVPSVPKTQNSAPEAPQMPMGIGNIFANGIPKLKKMQGGVNTGKVEPLNSFPGTPPPSLPPLHKEPITNSNAAPFQQKSNLPSFSAPKPSFNPITPGPSNSIDRFESKPNSSLPPKPPLSSSTGIKKKPPPPPPSKKKPSVFLPTHSPSNSFGRSSQFSKFSSNSISNAGTKPINKAFEDISLSDAARRGSAPLLGGHHGNNKPLLNSNLNDTTSNSLNSSFSTNNQKWAFHPIDMLPKILANDIPSNPSHLYPSGRAQGSTEPFSF</sequence>
<dbReference type="EMBL" id="MBFS01000408">
    <property type="protein sequence ID" value="PVV02574.1"/>
    <property type="molecule type" value="Genomic_DNA"/>
</dbReference>
<dbReference type="GO" id="GO:0003779">
    <property type="term" value="F:actin binding"/>
    <property type="evidence" value="ECO:0007669"/>
    <property type="project" value="InterPro"/>
</dbReference>
<dbReference type="STRING" id="133381.A0A2T9ZD96"/>
<protein>
    <recommendedName>
        <fullName evidence="2">WH2 domain-containing protein</fullName>
    </recommendedName>
</protein>
<organism evidence="3 4">
    <name type="scientific">Smittium megazygosporum</name>
    <dbReference type="NCBI Taxonomy" id="133381"/>
    <lineage>
        <taxon>Eukaryota</taxon>
        <taxon>Fungi</taxon>
        <taxon>Fungi incertae sedis</taxon>
        <taxon>Zoopagomycota</taxon>
        <taxon>Kickxellomycotina</taxon>
        <taxon>Harpellomycetes</taxon>
        <taxon>Harpellales</taxon>
        <taxon>Legeriomycetaceae</taxon>
        <taxon>Smittium</taxon>
    </lineage>
</organism>
<feature type="domain" description="WH2" evidence="2">
    <location>
        <begin position="2"/>
        <end position="19"/>
    </location>
</feature>
<evidence type="ECO:0000313" key="3">
    <source>
        <dbReference type="EMBL" id="PVV02574.1"/>
    </source>
</evidence>
<reference evidence="3 4" key="1">
    <citation type="journal article" date="2018" name="MBio">
        <title>Comparative Genomics Reveals the Core Gene Toolbox for the Fungus-Insect Symbiosis.</title>
        <authorList>
            <person name="Wang Y."/>
            <person name="Stata M."/>
            <person name="Wang W."/>
            <person name="Stajich J.E."/>
            <person name="White M.M."/>
            <person name="Moncalvo J.M."/>
        </authorList>
    </citation>
    <scope>NUCLEOTIDE SEQUENCE [LARGE SCALE GENOMIC DNA]</scope>
    <source>
        <strain evidence="3 4">SC-DP-2</strain>
    </source>
</reference>
<keyword evidence="4" id="KW-1185">Reference proteome</keyword>
<feature type="compositionally biased region" description="Polar residues" evidence="1">
    <location>
        <begin position="110"/>
        <end position="126"/>
    </location>
</feature>
<dbReference type="Pfam" id="PF02205">
    <property type="entry name" value="WH2"/>
    <property type="match status" value="1"/>
</dbReference>
<feature type="compositionally biased region" description="Low complexity" evidence="1">
    <location>
        <begin position="194"/>
        <end position="210"/>
    </location>
</feature>
<accession>A0A2T9ZD96</accession>
<evidence type="ECO:0000256" key="1">
    <source>
        <dbReference type="SAM" id="MobiDB-lite"/>
    </source>
</evidence>
<comment type="caution">
    <text evidence="3">The sequence shown here is derived from an EMBL/GenBank/DDBJ whole genome shotgun (WGS) entry which is preliminary data.</text>
</comment>
<name>A0A2T9ZD96_9FUNG</name>